<organism evidence="1 2">
    <name type="scientific">Stylosanthes scabra</name>
    <dbReference type="NCBI Taxonomy" id="79078"/>
    <lineage>
        <taxon>Eukaryota</taxon>
        <taxon>Viridiplantae</taxon>
        <taxon>Streptophyta</taxon>
        <taxon>Embryophyta</taxon>
        <taxon>Tracheophyta</taxon>
        <taxon>Spermatophyta</taxon>
        <taxon>Magnoliopsida</taxon>
        <taxon>eudicotyledons</taxon>
        <taxon>Gunneridae</taxon>
        <taxon>Pentapetalae</taxon>
        <taxon>rosids</taxon>
        <taxon>fabids</taxon>
        <taxon>Fabales</taxon>
        <taxon>Fabaceae</taxon>
        <taxon>Papilionoideae</taxon>
        <taxon>50 kb inversion clade</taxon>
        <taxon>dalbergioids sensu lato</taxon>
        <taxon>Dalbergieae</taxon>
        <taxon>Pterocarpus clade</taxon>
        <taxon>Stylosanthes</taxon>
    </lineage>
</organism>
<comment type="caution">
    <text evidence="1">The sequence shown here is derived from an EMBL/GenBank/DDBJ whole genome shotgun (WGS) entry which is preliminary data.</text>
</comment>
<keyword evidence="2" id="KW-1185">Reference proteome</keyword>
<evidence type="ECO:0000313" key="2">
    <source>
        <dbReference type="Proteomes" id="UP001341840"/>
    </source>
</evidence>
<name>A0ABU6SGZ5_9FABA</name>
<dbReference type="EMBL" id="JASCZI010060694">
    <property type="protein sequence ID" value="MED6135349.1"/>
    <property type="molecule type" value="Genomic_DNA"/>
</dbReference>
<dbReference type="Proteomes" id="UP001341840">
    <property type="component" value="Unassembled WGS sequence"/>
</dbReference>
<sequence>MLRSNSDPNLLLFDPEIERILRRARQVRRRVDFEYILCSQAAELADSDFRTSSDTSTFTMGDVPQLTLKKLGGAYTVLDNQCTRYPDLNANFELKSGLINVLPRFHRLSPLGIKPIFDELFYLGSTSNLENGAYAYTPKALVHTHPRLDNIYK</sequence>
<protein>
    <submittedName>
        <fullName evidence="1">Uncharacterized protein</fullName>
    </submittedName>
</protein>
<evidence type="ECO:0000313" key="1">
    <source>
        <dbReference type="EMBL" id="MED6135349.1"/>
    </source>
</evidence>
<accession>A0ABU6SGZ5</accession>
<reference evidence="1 2" key="1">
    <citation type="journal article" date="2023" name="Plants (Basel)">
        <title>Bridging the Gap: Combining Genomics and Transcriptomics Approaches to Understand Stylosanthes scabra, an Orphan Legume from the Brazilian Caatinga.</title>
        <authorList>
            <person name="Ferreira-Neto J.R.C."/>
            <person name="da Silva M.D."/>
            <person name="Binneck E."/>
            <person name="de Melo N.F."/>
            <person name="da Silva R.H."/>
            <person name="de Melo A.L.T.M."/>
            <person name="Pandolfi V."/>
            <person name="Bustamante F.O."/>
            <person name="Brasileiro-Vidal A.C."/>
            <person name="Benko-Iseppon A.M."/>
        </authorList>
    </citation>
    <scope>NUCLEOTIDE SEQUENCE [LARGE SCALE GENOMIC DNA]</scope>
    <source>
        <tissue evidence="1">Leaves</tissue>
    </source>
</reference>
<gene>
    <name evidence="1" type="ORF">PIB30_045609</name>
</gene>
<proteinExistence type="predicted"/>